<protein>
    <submittedName>
        <fullName evidence="1">Sugar phosphate isomerase/epimerase</fullName>
    </submittedName>
</protein>
<proteinExistence type="predicted"/>
<dbReference type="RefSeq" id="WP_111524948.1">
    <property type="nucleotide sequence ID" value="NZ_CP032364.1"/>
</dbReference>
<name>A0A385Q2H6_9FIRM</name>
<dbReference type="Pfam" id="PF01261">
    <property type="entry name" value="AP_endonuc_2"/>
    <property type="match status" value="1"/>
</dbReference>
<dbReference type="Proteomes" id="UP000265562">
    <property type="component" value="Chromosome"/>
</dbReference>
<dbReference type="Gene3D" id="3.20.20.150">
    <property type="entry name" value="Divalent-metal-dependent TIM barrel enzymes"/>
    <property type="match status" value="1"/>
</dbReference>
<dbReference type="SUPFAM" id="SSF51658">
    <property type="entry name" value="Xylose isomerase-like"/>
    <property type="match status" value="1"/>
</dbReference>
<accession>A0A385Q2H6</accession>
<dbReference type="EMBL" id="CP032364">
    <property type="protein sequence ID" value="AYB00287.1"/>
    <property type="molecule type" value="Genomic_DNA"/>
</dbReference>
<keyword evidence="2" id="KW-1185">Reference proteome</keyword>
<dbReference type="KEGG" id="lua:D4A81_10290"/>
<dbReference type="AlphaFoldDB" id="A0A385Q2H6"/>
<keyword evidence="1" id="KW-0413">Isomerase</keyword>
<dbReference type="InterPro" id="IPR036237">
    <property type="entry name" value="Xyl_isomerase-like_sf"/>
</dbReference>
<dbReference type="InterPro" id="IPR050312">
    <property type="entry name" value="IolE/XylAMocC-like"/>
</dbReference>
<dbReference type="GO" id="GO:0016853">
    <property type="term" value="F:isomerase activity"/>
    <property type="evidence" value="ECO:0007669"/>
    <property type="project" value="UniProtKB-KW"/>
</dbReference>
<dbReference type="InterPro" id="IPR013022">
    <property type="entry name" value="Xyl_isomerase-like_TIM-brl"/>
</dbReference>
<reference evidence="1 2" key="1">
    <citation type="submission" date="2018-09" db="EMBL/GenBank/DDBJ databases">
        <title>Genome sequencing of Lachnoanaerobaculum umeaense DSM 23576.</title>
        <authorList>
            <person name="Kook J.-K."/>
            <person name="Park S.-N."/>
            <person name="Lim Y.K."/>
        </authorList>
    </citation>
    <scope>NUCLEOTIDE SEQUENCE [LARGE SCALE GENOMIC DNA]</scope>
    <source>
        <strain evidence="2">DSM 23576 \ CCUG 58757</strain>
    </source>
</reference>
<evidence type="ECO:0000313" key="2">
    <source>
        <dbReference type="Proteomes" id="UP000265562"/>
    </source>
</evidence>
<sequence>MRLGYMTNAFGPLVGSGAGVTSVKDIRYLTMCDDLEAMKAIREIGFEHIEVLDGNLTNYADNIDSLKDMMKSADVQMMSVCIGANFIYKDALEDEMAHVEEVCKAAKEAGVTYLVICGGAIRTGGIRPGDTKLLSEGLEELEKITDKYGLVACFHPHLGSIAESPKEIDELLAYSNIKVCPDVAHLLAGGYDPLEFIKKYYDRIALIHLKDLNDEGFAPLGTGRVDLDGVISYVKSRGYDGDWLVEVDGYAGDAKEACRISYEFLKNKLV</sequence>
<dbReference type="PANTHER" id="PTHR12110:SF41">
    <property type="entry name" value="INOSOSE DEHYDRATASE"/>
    <property type="match status" value="1"/>
</dbReference>
<evidence type="ECO:0000313" key="1">
    <source>
        <dbReference type="EMBL" id="AYB00287.1"/>
    </source>
</evidence>
<organism evidence="1 2">
    <name type="scientific">Lachnoanaerobaculum umeaense</name>
    <dbReference type="NCBI Taxonomy" id="617123"/>
    <lineage>
        <taxon>Bacteria</taxon>
        <taxon>Bacillati</taxon>
        <taxon>Bacillota</taxon>
        <taxon>Clostridia</taxon>
        <taxon>Lachnospirales</taxon>
        <taxon>Lachnospiraceae</taxon>
        <taxon>Lachnoanaerobaculum</taxon>
    </lineage>
</organism>
<dbReference type="PANTHER" id="PTHR12110">
    <property type="entry name" value="HYDROXYPYRUVATE ISOMERASE"/>
    <property type="match status" value="1"/>
</dbReference>
<dbReference type="OrthoDB" id="9798407at2"/>
<gene>
    <name evidence="1" type="ORF">D4A81_10290</name>
</gene>